<evidence type="ECO:0000259" key="4">
    <source>
        <dbReference type="PROSITE" id="PS50977"/>
    </source>
</evidence>
<dbReference type="Gene3D" id="1.10.357.10">
    <property type="entry name" value="Tetracycline Repressor, domain 2"/>
    <property type="match status" value="1"/>
</dbReference>
<dbReference type="PROSITE" id="PS50977">
    <property type="entry name" value="HTH_TETR_2"/>
    <property type="match status" value="1"/>
</dbReference>
<dbReference type="EMBL" id="LT629758">
    <property type="protein sequence ID" value="SDS89425.1"/>
    <property type="molecule type" value="Genomic_DNA"/>
</dbReference>
<keyword evidence="1 2" id="KW-0238">DNA-binding</keyword>
<evidence type="ECO:0000256" key="1">
    <source>
        <dbReference type="ARBA" id="ARBA00023125"/>
    </source>
</evidence>
<dbReference type="GO" id="GO:0003700">
    <property type="term" value="F:DNA-binding transcription factor activity"/>
    <property type="evidence" value="ECO:0007669"/>
    <property type="project" value="TreeGrafter"/>
</dbReference>
<dbReference type="STRING" id="113562.SAMN04489716_1912"/>
<dbReference type="PANTHER" id="PTHR30055">
    <property type="entry name" value="HTH-TYPE TRANSCRIPTIONAL REGULATOR RUTR"/>
    <property type="match status" value="1"/>
</dbReference>
<reference evidence="5 6" key="1">
    <citation type="submission" date="2016-10" db="EMBL/GenBank/DDBJ databases">
        <authorList>
            <person name="de Groot N.N."/>
        </authorList>
    </citation>
    <scope>NUCLEOTIDE SEQUENCE [LARGE SCALE GENOMIC DNA]</scope>
    <source>
        <strain evidence="5 6">DSM 43941</strain>
    </source>
</reference>
<dbReference type="GO" id="GO:0000976">
    <property type="term" value="F:transcription cis-regulatory region binding"/>
    <property type="evidence" value="ECO:0007669"/>
    <property type="project" value="TreeGrafter"/>
</dbReference>
<evidence type="ECO:0000256" key="2">
    <source>
        <dbReference type="PROSITE-ProRule" id="PRU00335"/>
    </source>
</evidence>
<evidence type="ECO:0000313" key="6">
    <source>
        <dbReference type="Proteomes" id="UP000198688"/>
    </source>
</evidence>
<feature type="DNA-binding region" description="H-T-H motif" evidence="2">
    <location>
        <begin position="57"/>
        <end position="76"/>
    </location>
</feature>
<dbReference type="InterPro" id="IPR001647">
    <property type="entry name" value="HTH_TetR"/>
</dbReference>
<feature type="region of interest" description="Disordered" evidence="3">
    <location>
        <begin position="1"/>
        <end position="30"/>
    </location>
</feature>
<proteinExistence type="predicted"/>
<dbReference type="PANTHER" id="PTHR30055:SF226">
    <property type="entry name" value="HTH-TYPE TRANSCRIPTIONAL REGULATOR PKSA"/>
    <property type="match status" value="1"/>
</dbReference>
<feature type="compositionally biased region" description="Basic and acidic residues" evidence="3">
    <location>
        <begin position="1"/>
        <end position="10"/>
    </location>
</feature>
<feature type="domain" description="HTH tetR-type" evidence="4">
    <location>
        <begin position="34"/>
        <end position="94"/>
    </location>
</feature>
<name>A0A1H1VXG0_9ACTN</name>
<protein>
    <submittedName>
        <fullName evidence="5">DNA-binding transcriptional regulator, AcrR family</fullName>
    </submittedName>
</protein>
<dbReference type="InterPro" id="IPR050109">
    <property type="entry name" value="HTH-type_TetR-like_transc_reg"/>
</dbReference>
<dbReference type="Proteomes" id="UP000198688">
    <property type="component" value="Chromosome I"/>
</dbReference>
<accession>A0A1H1VXG0</accession>
<dbReference type="PRINTS" id="PR00455">
    <property type="entry name" value="HTHTETR"/>
</dbReference>
<gene>
    <name evidence="5" type="ORF">SAMN04489716_1912</name>
</gene>
<keyword evidence="6" id="KW-1185">Reference proteome</keyword>
<organism evidence="5 6">
    <name type="scientific">Actinoplanes derwentensis</name>
    <dbReference type="NCBI Taxonomy" id="113562"/>
    <lineage>
        <taxon>Bacteria</taxon>
        <taxon>Bacillati</taxon>
        <taxon>Actinomycetota</taxon>
        <taxon>Actinomycetes</taxon>
        <taxon>Micromonosporales</taxon>
        <taxon>Micromonosporaceae</taxon>
        <taxon>Actinoplanes</taxon>
    </lineage>
</organism>
<sequence length="220" mass="23931">MSATLRENRRATMQNVSAPSVGRPRSGARRLPTASARDEILDAAAELFAQRGYAATSTRLIAERVGIRQASLYYHFDNKETVLAELLEATVRPSLDYAGEITGQGLEPAAALHALVRYDVGVLLGARWNVGILYALPEVASEPFTRFRQERERLRYAYRTLVSACGGHLDNPEITGDLVFGLVESVIGMRRDLDDLPATEVLQGIVAAAALRLVGRAPGV</sequence>
<evidence type="ECO:0000313" key="5">
    <source>
        <dbReference type="EMBL" id="SDS89425.1"/>
    </source>
</evidence>
<dbReference type="SUPFAM" id="SSF46689">
    <property type="entry name" value="Homeodomain-like"/>
    <property type="match status" value="1"/>
</dbReference>
<dbReference type="InterPro" id="IPR009057">
    <property type="entry name" value="Homeodomain-like_sf"/>
</dbReference>
<dbReference type="AlphaFoldDB" id="A0A1H1VXG0"/>
<dbReference type="Pfam" id="PF00440">
    <property type="entry name" value="TetR_N"/>
    <property type="match status" value="1"/>
</dbReference>
<evidence type="ECO:0000256" key="3">
    <source>
        <dbReference type="SAM" id="MobiDB-lite"/>
    </source>
</evidence>